<sequence length="398" mass="43754">MGQNCATCRRAVNPSGPAAFHLYNPPFAFPASTFMLSFALGFIVSLLITLVIVRYAHLHETFADTDLAGVQKFHVRPVPRIGGTGILVGLIVSAIQLYGAYPAVSAGILGIVACGLPAFASGLIEDLTKKVSPLARLVCTMVAAALAYFVLGIAVTRISVPPLDFLLSYAAISCAVTVLAVAALANAINIIDGFNGLASMVAFMMFASLAYVAFQVHDPIVLSASLIMMGAVMGFFIWNFPAGLIFLGDGGAYFIGFMLGELSIMLVMRNRDVSAWYPVLLFMYPIFETCFSIYRKKFIRGMSPGIPDGVHLHMLVYKRLMRWAVGARTARELTRRNSLTSPYLWLLCLIAVIPATLFWRHTLHLFCFVVVFAATYVWLYMSIVRFKAPRWLVIRKHR</sequence>
<organism evidence="8 9">
    <name type="scientific">Paraburkholderia terrae</name>
    <dbReference type="NCBI Taxonomy" id="311230"/>
    <lineage>
        <taxon>Bacteria</taxon>
        <taxon>Pseudomonadati</taxon>
        <taxon>Pseudomonadota</taxon>
        <taxon>Betaproteobacteria</taxon>
        <taxon>Burkholderiales</taxon>
        <taxon>Burkholderiaceae</taxon>
        <taxon>Paraburkholderia</taxon>
    </lineage>
</organism>
<feature type="transmembrane region" description="Helical" evidence="7">
    <location>
        <begin position="104"/>
        <end position="125"/>
    </location>
</feature>
<keyword evidence="5 7" id="KW-1133">Transmembrane helix</keyword>
<feature type="transmembrane region" description="Helical" evidence="7">
    <location>
        <begin position="250"/>
        <end position="269"/>
    </location>
</feature>
<keyword evidence="6 7" id="KW-0472">Membrane</keyword>
<evidence type="ECO:0000256" key="6">
    <source>
        <dbReference type="ARBA" id="ARBA00023136"/>
    </source>
</evidence>
<feature type="transmembrane region" description="Helical" evidence="7">
    <location>
        <begin position="34"/>
        <end position="56"/>
    </location>
</feature>
<dbReference type="Proteomes" id="UP001319874">
    <property type="component" value="Chromosome 1"/>
</dbReference>
<name>A0ABM7TKK4_9BURK</name>
<dbReference type="CDD" id="cd06912">
    <property type="entry name" value="GT_MraY_like"/>
    <property type="match status" value="1"/>
</dbReference>
<evidence type="ECO:0000256" key="4">
    <source>
        <dbReference type="ARBA" id="ARBA00022692"/>
    </source>
</evidence>
<keyword evidence="4 7" id="KW-0812">Transmembrane</keyword>
<dbReference type="PANTHER" id="PTHR22926:SF3">
    <property type="entry name" value="UNDECAPRENYL-PHOSPHATE ALPHA-N-ACETYLGLUCOSAMINYL 1-PHOSPHATE TRANSFERASE"/>
    <property type="match status" value="1"/>
</dbReference>
<feature type="transmembrane region" description="Helical" evidence="7">
    <location>
        <begin position="77"/>
        <end position="98"/>
    </location>
</feature>
<evidence type="ECO:0000313" key="8">
    <source>
        <dbReference type="EMBL" id="BCZ78670.1"/>
    </source>
</evidence>
<reference evidence="8 9" key="1">
    <citation type="journal article" date="2022" name="Front. Microbiol.">
        <title>Identification and characterization of a novel class of self-sufficient cytochrome P450 hydroxylase involved in cyclohexanecarboxylate degradation in Paraburkholderia terrae strain KU-64.</title>
        <authorList>
            <person name="Yamamoto T."/>
            <person name="Hasegawa Y."/>
            <person name="Iwaki H."/>
        </authorList>
    </citation>
    <scope>NUCLEOTIDE SEQUENCE [LARGE SCALE GENOMIC DNA]</scope>
    <source>
        <strain evidence="8 9">KU-64</strain>
    </source>
</reference>
<evidence type="ECO:0000256" key="7">
    <source>
        <dbReference type="SAM" id="Phobius"/>
    </source>
</evidence>
<accession>A0ABM7TKK4</accession>
<dbReference type="GO" id="GO:0016740">
    <property type="term" value="F:transferase activity"/>
    <property type="evidence" value="ECO:0007669"/>
    <property type="project" value="UniProtKB-KW"/>
</dbReference>
<dbReference type="EMBL" id="AP024955">
    <property type="protein sequence ID" value="BCZ78670.1"/>
    <property type="molecule type" value="Genomic_DNA"/>
</dbReference>
<feature type="transmembrane region" description="Helical" evidence="7">
    <location>
        <begin position="275"/>
        <end position="294"/>
    </location>
</feature>
<keyword evidence="2" id="KW-1003">Cell membrane</keyword>
<evidence type="ECO:0000256" key="1">
    <source>
        <dbReference type="ARBA" id="ARBA00004651"/>
    </source>
</evidence>
<feature type="transmembrane region" description="Helical" evidence="7">
    <location>
        <begin position="220"/>
        <end position="238"/>
    </location>
</feature>
<dbReference type="Pfam" id="PF00953">
    <property type="entry name" value="Glycos_transf_4"/>
    <property type="match status" value="1"/>
</dbReference>
<feature type="transmembrane region" description="Helical" evidence="7">
    <location>
        <begin position="166"/>
        <end position="187"/>
    </location>
</feature>
<evidence type="ECO:0000256" key="2">
    <source>
        <dbReference type="ARBA" id="ARBA00022475"/>
    </source>
</evidence>
<dbReference type="InterPro" id="IPR000715">
    <property type="entry name" value="Glycosyl_transferase_4"/>
</dbReference>
<keyword evidence="9" id="KW-1185">Reference proteome</keyword>
<evidence type="ECO:0000313" key="9">
    <source>
        <dbReference type="Proteomes" id="UP001319874"/>
    </source>
</evidence>
<comment type="subcellular location">
    <subcellularLocation>
        <location evidence="1">Cell membrane</location>
        <topology evidence="1">Multi-pass membrane protein</topology>
    </subcellularLocation>
</comment>
<protein>
    <submittedName>
        <fullName evidence="8">Glycosyl transferase</fullName>
    </submittedName>
</protein>
<feature type="transmembrane region" description="Helical" evidence="7">
    <location>
        <begin position="365"/>
        <end position="386"/>
    </location>
</feature>
<dbReference type="PANTHER" id="PTHR22926">
    <property type="entry name" value="PHOSPHO-N-ACETYLMURAMOYL-PENTAPEPTIDE-TRANSFERASE"/>
    <property type="match status" value="1"/>
</dbReference>
<feature type="transmembrane region" description="Helical" evidence="7">
    <location>
        <begin position="137"/>
        <end position="160"/>
    </location>
</feature>
<evidence type="ECO:0000256" key="3">
    <source>
        <dbReference type="ARBA" id="ARBA00022679"/>
    </source>
</evidence>
<feature type="transmembrane region" description="Helical" evidence="7">
    <location>
        <begin position="194"/>
        <end position="214"/>
    </location>
</feature>
<feature type="transmembrane region" description="Helical" evidence="7">
    <location>
        <begin position="343"/>
        <end position="359"/>
    </location>
</feature>
<evidence type="ECO:0000256" key="5">
    <source>
        <dbReference type="ARBA" id="ARBA00022989"/>
    </source>
</evidence>
<keyword evidence="3 8" id="KW-0808">Transferase</keyword>
<proteinExistence type="predicted"/>
<gene>
    <name evidence="8" type="ORF">PTKU64_23450</name>
</gene>